<comment type="caution">
    <text evidence="1">The sequence shown here is derived from an EMBL/GenBank/DDBJ whole genome shotgun (WGS) entry which is preliminary data.</text>
</comment>
<evidence type="ECO:0000313" key="1">
    <source>
        <dbReference type="EMBL" id="GIY16404.1"/>
    </source>
</evidence>
<accession>A0AAV4R705</accession>
<dbReference type="AlphaFoldDB" id="A0AAV4R705"/>
<gene>
    <name evidence="1" type="primary">AVEN_13409_1</name>
    <name evidence="1" type="ORF">CEXT_810471</name>
</gene>
<sequence length="491" mass="55951">MQVAEAFFFNTMLWSPNEVLAYLKEDVSNQKSSAENEQIPRVVPTAPFGGFQTWPSNKEDFVLIAENSEIHGPNPLFTIPELNSSIDLNKLATQILSADYQGLSNNKILPGKNAQLLMPNLALTYMLLLAYFTADKHKLIMLSEPILKTLGRAILQHSNILYHVNDLKYLKDSIKNSTSSDKNKSSNEIGLEMRLKDIQDILDIVERNELYDKLISNIMEHLKKNTLSDRIKNMDSLFFSSVIKVPQFENLIFRPNTKTYMKNLYHMCNNGLVLSLYHLYIMQNSSFSSGYLSMDEGMEEKCGHIGSANAIWDIIEHVKIENPGIEESFLQVLKLFNDTRRLLFAVFTRMPIIEIVCVDANRQDPLKKEDFSKFAVVNFCIYNKTIGDVIPLEMLPSLCILNLKDCSLTAPTYTGCLLANIDQQIKLLSLRGPIFPVLIGLLLEIDRTIKWWHILTTSSADTSTAIQYVLSKGFNRLDMQIIEKLSKLYKN</sequence>
<keyword evidence="2" id="KW-1185">Reference proteome</keyword>
<dbReference type="Proteomes" id="UP001054945">
    <property type="component" value="Unassembled WGS sequence"/>
</dbReference>
<proteinExistence type="predicted"/>
<evidence type="ECO:0000313" key="2">
    <source>
        <dbReference type="Proteomes" id="UP001054945"/>
    </source>
</evidence>
<dbReference type="EMBL" id="BPLR01007371">
    <property type="protein sequence ID" value="GIY16404.1"/>
    <property type="molecule type" value="Genomic_DNA"/>
</dbReference>
<protein>
    <submittedName>
        <fullName evidence="1">Uncharacterized protein</fullName>
    </submittedName>
</protein>
<reference evidence="1 2" key="1">
    <citation type="submission" date="2021-06" db="EMBL/GenBank/DDBJ databases">
        <title>Caerostris extrusa draft genome.</title>
        <authorList>
            <person name="Kono N."/>
            <person name="Arakawa K."/>
        </authorList>
    </citation>
    <scope>NUCLEOTIDE SEQUENCE [LARGE SCALE GENOMIC DNA]</scope>
</reference>
<name>A0AAV4R705_CAEEX</name>
<organism evidence="1 2">
    <name type="scientific">Caerostris extrusa</name>
    <name type="common">Bark spider</name>
    <name type="synonym">Caerostris bankana</name>
    <dbReference type="NCBI Taxonomy" id="172846"/>
    <lineage>
        <taxon>Eukaryota</taxon>
        <taxon>Metazoa</taxon>
        <taxon>Ecdysozoa</taxon>
        <taxon>Arthropoda</taxon>
        <taxon>Chelicerata</taxon>
        <taxon>Arachnida</taxon>
        <taxon>Araneae</taxon>
        <taxon>Araneomorphae</taxon>
        <taxon>Entelegynae</taxon>
        <taxon>Araneoidea</taxon>
        <taxon>Araneidae</taxon>
        <taxon>Caerostris</taxon>
    </lineage>
</organism>